<feature type="region of interest" description="Disordered" evidence="1">
    <location>
        <begin position="178"/>
        <end position="202"/>
    </location>
</feature>
<feature type="region of interest" description="Disordered" evidence="1">
    <location>
        <begin position="1"/>
        <end position="81"/>
    </location>
</feature>
<proteinExistence type="predicted"/>
<protein>
    <submittedName>
        <fullName evidence="2">Uncharacterized protein</fullName>
    </submittedName>
</protein>
<dbReference type="AlphaFoldDB" id="A0AAV1IH85"/>
<feature type="compositionally biased region" description="Pro residues" evidence="1">
    <location>
        <begin position="179"/>
        <end position="189"/>
    </location>
</feature>
<feature type="compositionally biased region" description="Low complexity" evidence="1">
    <location>
        <begin position="1"/>
        <end position="21"/>
    </location>
</feature>
<dbReference type="Proteomes" id="UP001314263">
    <property type="component" value="Unassembled WGS sequence"/>
</dbReference>
<feature type="compositionally biased region" description="Polar residues" evidence="1">
    <location>
        <begin position="314"/>
        <end position="324"/>
    </location>
</feature>
<evidence type="ECO:0000313" key="3">
    <source>
        <dbReference type="Proteomes" id="UP001314263"/>
    </source>
</evidence>
<gene>
    <name evidence="2" type="ORF">CVIRNUC_008772</name>
</gene>
<evidence type="ECO:0000256" key="1">
    <source>
        <dbReference type="SAM" id="MobiDB-lite"/>
    </source>
</evidence>
<feature type="compositionally biased region" description="Low complexity" evidence="1">
    <location>
        <begin position="40"/>
        <end position="77"/>
    </location>
</feature>
<feature type="compositionally biased region" description="Low complexity" evidence="1">
    <location>
        <begin position="190"/>
        <end position="199"/>
    </location>
</feature>
<keyword evidence="3" id="KW-1185">Reference proteome</keyword>
<feature type="region of interest" description="Disordered" evidence="1">
    <location>
        <begin position="314"/>
        <end position="461"/>
    </location>
</feature>
<feature type="compositionally biased region" description="Polar residues" evidence="1">
    <location>
        <begin position="246"/>
        <end position="263"/>
    </location>
</feature>
<feature type="compositionally biased region" description="Basic and acidic residues" evidence="1">
    <location>
        <begin position="407"/>
        <end position="420"/>
    </location>
</feature>
<accession>A0AAV1IH85</accession>
<comment type="caution">
    <text evidence="2">The sequence shown here is derived from an EMBL/GenBank/DDBJ whole genome shotgun (WGS) entry which is preliminary data.</text>
</comment>
<sequence>MGINLAASAASQAAGPGPSQAVDNIAESAPQNSPAPSPGSPGNLSPLQGNMSSAALSSGSASTTSPSQGSPGSPPSGIMGLLPKLESNLVQHMQMAQRDNANVHSFNLSLGTMTAPAPAPGPGTVSVSGDLADVTTVQEGPRVKVEVHVDPVVTINGGVRIQTNDSASQTTPLLAAFFPPSPPPPPPQAILPDSSAAAEAPEEICGGGTAPFVACPPSVTTLIPPDASPGARSLSTRAGAVLGSPDGSSANDSTGHSLPQNGSGPVPDALLNAIVSMAAMDHAHLPGVLPRPLPANGCGPDPTQVLGVLGSAEQAMSTAHNPSGSGALPLGPSQAQPSASGTPGIDSAASPGPEIIPHLQLGGCRERRGAEAQSRLAPSPSTSFKTSASSLVTQESSPRRKPPRAGCGRERRLRVLDFLRRSTSTVKPARAASPPGDIEKGTCAPTGHSGLPLGAQGRLSSPTSEDALLASRSRLQSASMRACVARPNAAALACSGPVPLPSPFASQQEQVHRLVWINPLLQFEGPGDWPQFCKGLKRDRTLSLCLSKCAGPILQPAAKCCLRSNGMHH</sequence>
<dbReference type="EMBL" id="CAUYUE010000012">
    <property type="protein sequence ID" value="CAK0785562.1"/>
    <property type="molecule type" value="Genomic_DNA"/>
</dbReference>
<feature type="compositionally biased region" description="Low complexity" evidence="1">
    <location>
        <begin position="377"/>
        <end position="390"/>
    </location>
</feature>
<organism evidence="2 3">
    <name type="scientific">Coccomyxa viridis</name>
    <dbReference type="NCBI Taxonomy" id="1274662"/>
    <lineage>
        <taxon>Eukaryota</taxon>
        <taxon>Viridiplantae</taxon>
        <taxon>Chlorophyta</taxon>
        <taxon>core chlorophytes</taxon>
        <taxon>Trebouxiophyceae</taxon>
        <taxon>Trebouxiophyceae incertae sedis</taxon>
        <taxon>Coccomyxaceae</taxon>
        <taxon>Coccomyxa</taxon>
    </lineage>
</organism>
<reference evidence="2 3" key="1">
    <citation type="submission" date="2023-10" db="EMBL/GenBank/DDBJ databases">
        <authorList>
            <person name="Maclean D."/>
            <person name="Macfadyen A."/>
        </authorList>
    </citation>
    <scope>NUCLEOTIDE SEQUENCE [LARGE SCALE GENOMIC DNA]</scope>
</reference>
<name>A0AAV1IH85_9CHLO</name>
<evidence type="ECO:0000313" key="2">
    <source>
        <dbReference type="EMBL" id="CAK0785562.1"/>
    </source>
</evidence>
<feature type="region of interest" description="Disordered" evidence="1">
    <location>
        <begin position="224"/>
        <end position="265"/>
    </location>
</feature>